<keyword evidence="2" id="KW-1185">Reference proteome</keyword>
<proteinExistence type="predicted"/>
<reference evidence="1" key="2">
    <citation type="journal article" date="2023" name="IMA Fungus">
        <title>Comparative genomic study of the Penicillium genus elucidates a diverse pangenome and 15 lateral gene transfer events.</title>
        <authorList>
            <person name="Petersen C."/>
            <person name="Sorensen T."/>
            <person name="Nielsen M.R."/>
            <person name="Sondergaard T.E."/>
            <person name="Sorensen J.L."/>
            <person name="Fitzpatrick D.A."/>
            <person name="Frisvad J.C."/>
            <person name="Nielsen K.L."/>
        </authorList>
    </citation>
    <scope>NUCLEOTIDE SEQUENCE</scope>
    <source>
        <strain evidence="1">IBT 30761</strain>
    </source>
</reference>
<dbReference type="AlphaFoldDB" id="A0A9W9KF80"/>
<evidence type="ECO:0000313" key="1">
    <source>
        <dbReference type="EMBL" id="KAJ5104265.1"/>
    </source>
</evidence>
<comment type="caution">
    <text evidence="1">The sequence shown here is derived from an EMBL/GenBank/DDBJ whole genome shotgun (WGS) entry which is preliminary data.</text>
</comment>
<sequence length="69" mass="7727">MDQVYVHYTGDCILKIELLGLFELNGFFITQKALILLESGVSFALIKPNQLKNNGFAMFISLIKNVSGF</sequence>
<dbReference type="EMBL" id="JAPQKI010000004">
    <property type="protein sequence ID" value="KAJ5104265.1"/>
    <property type="molecule type" value="Genomic_DNA"/>
</dbReference>
<dbReference type="GeneID" id="81356267"/>
<protein>
    <submittedName>
        <fullName evidence="1">Uncharacterized protein</fullName>
    </submittedName>
</protein>
<evidence type="ECO:0000313" key="2">
    <source>
        <dbReference type="Proteomes" id="UP001149074"/>
    </source>
</evidence>
<organism evidence="1 2">
    <name type="scientific">Penicillium argentinense</name>
    <dbReference type="NCBI Taxonomy" id="1131581"/>
    <lineage>
        <taxon>Eukaryota</taxon>
        <taxon>Fungi</taxon>
        <taxon>Dikarya</taxon>
        <taxon>Ascomycota</taxon>
        <taxon>Pezizomycotina</taxon>
        <taxon>Eurotiomycetes</taxon>
        <taxon>Eurotiomycetidae</taxon>
        <taxon>Eurotiales</taxon>
        <taxon>Aspergillaceae</taxon>
        <taxon>Penicillium</taxon>
    </lineage>
</organism>
<gene>
    <name evidence="1" type="ORF">N7532_004794</name>
</gene>
<dbReference type="Proteomes" id="UP001149074">
    <property type="component" value="Unassembled WGS sequence"/>
</dbReference>
<name>A0A9W9KF80_9EURO</name>
<dbReference type="RefSeq" id="XP_056477645.1">
    <property type="nucleotide sequence ID" value="XM_056617288.1"/>
</dbReference>
<reference evidence="1" key="1">
    <citation type="submission" date="2022-11" db="EMBL/GenBank/DDBJ databases">
        <authorList>
            <person name="Petersen C."/>
        </authorList>
    </citation>
    <scope>NUCLEOTIDE SEQUENCE</scope>
    <source>
        <strain evidence="1">IBT 30761</strain>
    </source>
</reference>
<accession>A0A9W9KF80</accession>